<sequence length="66" mass="7843">MKNMRITVNRDQLNESDKRDKIIIKFLDCFGGCQCRHLHGEQFPSPRKIDEIRGTRRDGEITFSYK</sequence>
<evidence type="ECO:0000313" key="2">
    <source>
        <dbReference type="Proteomes" id="UP000005239"/>
    </source>
</evidence>
<protein>
    <submittedName>
        <fullName evidence="1">Uncharacterized protein</fullName>
    </submittedName>
</protein>
<dbReference type="EnsemblMetazoa" id="PPA42036.1">
    <property type="protein sequence ID" value="PPA42036.1"/>
    <property type="gene ID" value="WBGene00280405"/>
</dbReference>
<dbReference type="Proteomes" id="UP000005239">
    <property type="component" value="Unassembled WGS sequence"/>
</dbReference>
<accession>A0A2A6C081</accession>
<name>A0A2A6C081_PRIPA</name>
<reference evidence="1" key="2">
    <citation type="submission" date="2022-06" db="UniProtKB">
        <authorList>
            <consortium name="EnsemblMetazoa"/>
        </authorList>
    </citation>
    <scope>IDENTIFICATION</scope>
    <source>
        <strain evidence="1">PS312</strain>
    </source>
</reference>
<evidence type="ECO:0000313" key="1">
    <source>
        <dbReference type="EnsemblMetazoa" id="PPA42036.1"/>
    </source>
</evidence>
<reference evidence="2" key="1">
    <citation type="journal article" date="2008" name="Nat. Genet.">
        <title>The Pristionchus pacificus genome provides a unique perspective on nematode lifestyle and parasitism.</title>
        <authorList>
            <person name="Dieterich C."/>
            <person name="Clifton S.W."/>
            <person name="Schuster L.N."/>
            <person name="Chinwalla A."/>
            <person name="Delehaunty K."/>
            <person name="Dinkelacker I."/>
            <person name="Fulton L."/>
            <person name="Fulton R."/>
            <person name="Godfrey J."/>
            <person name="Minx P."/>
            <person name="Mitreva M."/>
            <person name="Roeseler W."/>
            <person name="Tian H."/>
            <person name="Witte H."/>
            <person name="Yang S.P."/>
            <person name="Wilson R.K."/>
            <person name="Sommer R.J."/>
        </authorList>
    </citation>
    <scope>NUCLEOTIDE SEQUENCE [LARGE SCALE GENOMIC DNA]</scope>
    <source>
        <strain evidence="2">PS312</strain>
    </source>
</reference>
<accession>A0A8R1YZ62</accession>
<keyword evidence="2" id="KW-1185">Reference proteome</keyword>
<gene>
    <name evidence="1" type="primary">WBGene00280405</name>
</gene>
<organism evidence="1 2">
    <name type="scientific">Pristionchus pacificus</name>
    <name type="common">Parasitic nematode worm</name>
    <dbReference type="NCBI Taxonomy" id="54126"/>
    <lineage>
        <taxon>Eukaryota</taxon>
        <taxon>Metazoa</taxon>
        <taxon>Ecdysozoa</taxon>
        <taxon>Nematoda</taxon>
        <taxon>Chromadorea</taxon>
        <taxon>Rhabditida</taxon>
        <taxon>Rhabditina</taxon>
        <taxon>Diplogasteromorpha</taxon>
        <taxon>Diplogasteroidea</taxon>
        <taxon>Neodiplogasteridae</taxon>
        <taxon>Pristionchus</taxon>
    </lineage>
</organism>
<dbReference type="AlphaFoldDB" id="A0A2A6C081"/>
<proteinExistence type="predicted"/>